<gene>
    <name evidence="1" type="ORF">M0811_07234</name>
</gene>
<protein>
    <submittedName>
        <fullName evidence="1">Uncharacterized protein</fullName>
    </submittedName>
</protein>
<dbReference type="Proteomes" id="UP001149090">
    <property type="component" value="Unassembled WGS sequence"/>
</dbReference>
<reference evidence="1" key="1">
    <citation type="submission" date="2022-10" db="EMBL/GenBank/DDBJ databases">
        <title>Novel sulphate-reducing endosymbionts in the free-living metamonad Anaeramoeba.</title>
        <authorList>
            <person name="Jerlstrom-Hultqvist J."/>
            <person name="Cepicka I."/>
            <person name="Gallot-Lavallee L."/>
            <person name="Salas-Leiva D."/>
            <person name="Curtis B.A."/>
            <person name="Zahonova K."/>
            <person name="Pipaliya S."/>
            <person name="Dacks J."/>
            <person name="Roger A.J."/>
        </authorList>
    </citation>
    <scope>NUCLEOTIDE SEQUENCE</scope>
    <source>
        <strain evidence="1">BMAN</strain>
    </source>
</reference>
<comment type="caution">
    <text evidence="1">The sequence shown here is derived from an EMBL/GenBank/DDBJ whole genome shotgun (WGS) entry which is preliminary data.</text>
</comment>
<organism evidence="1 2">
    <name type="scientific">Anaeramoeba ignava</name>
    <name type="common">Anaerobic marine amoeba</name>
    <dbReference type="NCBI Taxonomy" id="1746090"/>
    <lineage>
        <taxon>Eukaryota</taxon>
        <taxon>Metamonada</taxon>
        <taxon>Anaeramoebidae</taxon>
        <taxon>Anaeramoeba</taxon>
    </lineage>
</organism>
<proteinExistence type="predicted"/>
<dbReference type="EMBL" id="JAPDFW010000064">
    <property type="protein sequence ID" value="KAJ5075664.1"/>
    <property type="molecule type" value="Genomic_DNA"/>
</dbReference>
<sequence length="1516" mass="181894">MLFLSDVSIFSLIHQLFSDSILLYRPSLMNSFSQQKLNLEEKIDRLYDNDDGDFNSTLSIIQYCLFEGKNLIIFDYPEIYTFIYQLFSSFRIEENGIFSTHLFVKNETRRITVNKRFRLVVVVTNPLRYELQHPDFLDCFEKHFVDHSFLEKTVSTLKADIIQNVESILKPFGKFKPKKIPKEELIVAFNSNLSISLTLKYEQNEILIKKKLIQFCKFEKMVEIRELLKNKKKPNSNSKQVQEIIDLYFNSFYKNFDDLFTKEIIHQKIKNSIIFTRTKASEYPFLKEQYNSYSFININFQTSFGMDNKLIDQLVSKIDKTEIVTFAHFTQSQAEDFYKFKLILDEIILQNEKRSQTEKTNFDIANHFKKEKKQCYFILVIHLTSNTKIQEFPFCFEKNWEHYYVEELFPKLPLQNLPDDLSSFFILLQENKFDDLWKNMAGLILSRNFSFMHEKYFDLVNFIQESFLVLKKDLITAKIGSMIQNGIKENHYIYKFNIADFFQKQLKEKEKEKEKEKTFHELIYEHFMDKMIEIIHIFFTNINLNGNLLLALLSSTSTSELSSKHKNRRKKNRDSVFWKIFEKFQVPWFEIKSPNSHNFEMQADFSSIIFSLLFDEQKKQNQNENNKKESVEKYFFPKISLITYPFDNNRMNKFSHNKQEKEDAFIQKYFQDWAKLMLDTKQKENFDKLNIDFVLWIKKILGKEEKNCQEISLKKACDIFIKQILPNLYHLIEISPLVISEKQKDYFSFQIFMKTLITNFNEKNPRMIIKVDSVESLFRFFIEIECKKGESSKKYKNLYKNWEIQKLRNANLSPTLLETLLSKSSQQNHQMNGFSLPYKRIKDEMRLDIISVEYLNNLFNSDHNHKKFVICPKSKQKPLIYLNENENENENEKCPICQHKLHKKRKHFHAIKKKDIQKYREDLIEKILQFARFLSFYGNILFERFLFDNKFNGFFNFQKMKSFVDFCIEQRTLFSFSFTNKNNQNPNEVFDLIFAPLLNNIFSLEFDKTKDFINEILQTKNSDIIFLSLSKFLIQNEEILHNLSKNWDLNENMEINLDQQNYNLEEVVRIINKRNDLMKNPEDIDDGMKEMLMRDYMEPWLKFVFYQIEIARGRDHLREFVKEKFSSYKKKNSLIRTIMKNKKRGDSQKKPKKKEEDQSLFDLYEAKQTEIEKSKSKSKSKSKNKRDSQESIDSWFLRKDISQLKNIFKDKKEIFLKPAILTLELISKSKLEPFTKLLSFHFVSKNYSKETHNIQKIYFPAMGGYPFTKWHFKNRTKWKVCKAKHLNWNLPVFNQLNNICQFCNENLEGSKVNSHFFDNARSYFVPCNPNTNLGFKIRQMHPVTFRIIRLFTHLSAVLVAVLSPKFLSSFIEIMNDYIFKPRKEQLIDQLFAHIENDFLILSELLFVSVYQASLYYIKFLDLIQESSILKDFLNFDEFENIETRNNFEKMFNDIYKQNDKIILSKIKKITEDEIVQKLEQSPDLKIFLIFQNQIYFPLRKIFIKIAKGKITKKFVL</sequence>
<evidence type="ECO:0000313" key="2">
    <source>
        <dbReference type="Proteomes" id="UP001149090"/>
    </source>
</evidence>
<evidence type="ECO:0000313" key="1">
    <source>
        <dbReference type="EMBL" id="KAJ5075664.1"/>
    </source>
</evidence>
<accession>A0A9Q0LNK7</accession>
<name>A0A9Q0LNK7_ANAIG</name>
<keyword evidence="2" id="KW-1185">Reference proteome</keyword>